<reference evidence="3" key="1">
    <citation type="submission" date="2017-03" db="EMBL/GenBank/DDBJ databases">
        <title>Genomes of endolithic fungi from Antarctica.</title>
        <authorList>
            <person name="Coleine C."/>
            <person name="Masonjones S."/>
            <person name="Stajich J.E."/>
        </authorList>
    </citation>
    <scope>NUCLEOTIDE SEQUENCE [LARGE SCALE GENOMIC DNA]</scope>
    <source>
        <strain evidence="3">CCFEE 5527</strain>
    </source>
</reference>
<name>A0A1V8SWR5_9PEZI</name>
<feature type="compositionally biased region" description="Polar residues" evidence="1">
    <location>
        <begin position="45"/>
        <end position="56"/>
    </location>
</feature>
<organism evidence="2 3">
    <name type="scientific">Cryoendolithus antarcticus</name>
    <dbReference type="NCBI Taxonomy" id="1507870"/>
    <lineage>
        <taxon>Eukaryota</taxon>
        <taxon>Fungi</taxon>
        <taxon>Dikarya</taxon>
        <taxon>Ascomycota</taxon>
        <taxon>Pezizomycotina</taxon>
        <taxon>Dothideomycetes</taxon>
        <taxon>Dothideomycetidae</taxon>
        <taxon>Cladosporiales</taxon>
        <taxon>Cladosporiaceae</taxon>
        <taxon>Cryoendolithus</taxon>
    </lineage>
</organism>
<gene>
    <name evidence="2" type="ORF">B0A48_10081</name>
</gene>
<evidence type="ECO:0000313" key="2">
    <source>
        <dbReference type="EMBL" id="OQO03418.1"/>
    </source>
</evidence>
<sequence length="121" mass="13368">MAPGAPDRSQAVEIEHPNQRNGRKTPRSRQGTPAENMMAGPVMGPSSSPMHQQNYSGPPQNYLLPPPGYQQPYIGPVQNYMLPPPGLQQQNIWPPQDYTPSPSASQQRRAPRQTGRRSSGR</sequence>
<dbReference type="InParanoid" id="A0A1V8SWR5"/>
<evidence type="ECO:0000256" key="1">
    <source>
        <dbReference type="SAM" id="MobiDB-lite"/>
    </source>
</evidence>
<protein>
    <submittedName>
        <fullName evidence="2">Uncharacterized protein</fullName>
    </submittedName>
</protein>
<dbReference type="AlphaFoldDB" id="A0A1V8SWR5"/>
<evidence type="ECO:0000313" key="3">
    <source>
        <dbReference type="Proteomes" id="UP000192596"/>
    </source>
</evidence>
<comment type="caution">
    <text evidence="2">The sequence shown here is derived from an EMBL/GenBank/DDBJ whole genome shotgun (WGS) entry which is preliminary data.</text>
</comment>
<dbReference type="Proteomes" id="UP000192596">
    <property type="component" value="Unassembled WGS sequence"/>
</dbReference>
<keyword evidence="3" id="KW-1185">Reference proteome</keyword>
<proteinExistence type="predicted"/>
<feature type="region of interest" description="Disordered" evidence="1">
    <location>
        <begin position="1"/>
        <end position="121"/>
    </location>
</feature>
<feature type="compositionally biased region" description="Basic residues" evidence="1">
    <location>
        <begin position="109"/>
        <end position="121"/>
    </location>
</feature>
<accession>A0A1V8SWR5</accession>
<feature type="compositionally biased region" description="Polar residues" evidence="1">
    <location>
        <begin position="87"/>
        <end position="108"/>
    </location>
</feature>
<dbReference type="EMBL" id="NAJO01000024">
    <property type="protein sequence ID" value="OQO03418.1"/>
    <property type="molecule type" value="Genomic_DNA"/>
</dbReference>